<organism evidence="1 2">
    <name type="scientific">Coprinopsis marcescibilis</name>
    <name type="common">Agaric fungus</name>
    <name type="synonym">Psathyrella marcescibilis</name>
    <dbReference type="NCBI Taxonomy" id="230819"/>
    <lineage>
        <taxon>Eukaryota</taxon>
        <taxon>Fungi</taxon>
        <taxon>Dikarya</taxon>
        <taxon>Basidiomycota</taxon>
        <taxon>Agaricomycotina</taxon>
        <taxon>Agaricomycetes</taxon>
        <taxon>Agaricomycetidae</taxon>
        <taxon>Agaricales</taxon>
        <taxon>Agaricineae</taxon>
        <taxon>Psathyrellaceae</taxon>
        <taxon>Coprinopsis</taxon>
    </lineage>
</organism>
<dbReference type="AlphaFoldDB" id="A0A5C3L262"/>
<name>A0A5C3L262_COPMA</name>
<evidence type="ECO:0000313" key="2">
    <source>
        <dbReference type="Proteomes" id="UP000307440"/>
    </source>
</evidence>
<evidence type="ECO:0000313" key="1">
    <source>
        <dbReference type="EMBL" id="TFK26815.1"/>
    </source>
</evidence>
<reference evidence="1 2" key="1">
    <citation type="journal article" date="2019" name="Nat. Ecol. Evol.">
        <title>Megaphylogeny resolves global patterns of mushroom evolution.</title>
        <authorList>
            <person name="Varga T."/>
            <person name="Krizsan K."/>
            <person name="Foldi C."/>
            <person name="Dima B."/>
            <person name="Sanchez-Garcia M."/>
            <person name="Sanchez-Ramirez S."/>
            <person name="Szollosi G.J."/>
            <person name="Szarkandi J.G."/>
            <person name="Papp V."/>
            <person name="Albert L."/>
            <person name="Andreopoulos W."/>
            <person name="Angelini C."/>
            <person name="Antonin V."/>
            <person name="Barry K.W."/>
            <person name="Bougher N.L."/>
            <person name="Buchanan P."/>
            <person name="Buyck B."/>
            <person name="Bense V."/>
            <person name="Catcheside P."/>
            <person name="Chovatia M."/>
            <person name="Cooper J."/>
            <person name="Damon W."/>
            <person name="Desjardin D."/>
            <person name="Finy P."/>
            <person name="Geml J."/>
            <person name="Haridas S."/>
            <person name="Hughes K."/>
            <person name="Justo A."/>
            <person name="Karasinski D."/>
            <person name="Kautmanova I."/>
            <person name="Kiss B."/>
            <person name="Kocsube S."/>
            <person name="Kotiranta H."/>
            <person name="LaButti K.M."/>
            <person name="Lechner B.E."/>
            <person name="Liimatainen K."/>
            <person name="Lipzen A."/>
            <person name="Lukacs Z."/>
            <person name="Mihaltcheva S."/>
            <person name="Morgado L.N."/>
            <person name="Niskanen T."/>
            <person name="Noordeloos M.E."/>
            <person name="Ohm R.A."/>
            <person name="Ortiz-Santana B."/>
            <person name="Ovrebo C."/>
            <person name="Racz N."/>
            <person name="Riley R."/>
            <person name="Savchenko A."/>
            <person name="Shiryaev A."/>
            <person name="Soop K."/>
            <person name="Spirin V."/>
            <person name="Szebenyi C."/>
            <person name="Tomsovsky M."/>
            <person name="Tulloss R.E."/>
            <person name="Uehling J."/>
            <person name="Grigoriev I.V."/>
            <person name="Vagvolgyi C."/>
            <person name="Papp T."/>
            <person name="Martin F.M."/>
            <person name="Miettinen O."/>
            <person name="Hibbett D.S."/>
            <person name="Nagy L.G."/>
        </authorList>
    </citation>
    <scope>NUCLEOTIDE SEQUENCE [LARGE SCALE GENOMIC DNA]</scope>
    <source>
        <strain evidence="1 2">CBS 121175</strain>
    </source>
</reference>
<gene>
    <name evidence="1" type="ORF">FA15DRAFT_259268</name>
</gene>
<keyword evidence="2" id="KW-1185">Reference proteome</keyword>
<dbReference type="EMBL" id="ML210171">
    <property type="protein sequence ID" value="TFK26815.1"/>
    <property type="molecule type" value="Genomic_DNA"/>
</dbReference>
<proteinExistence type="predicted"/>
<accession>A0A5C3L262</accession>
<sequence>MSVHCHPSPIRSVIALVGVRPLSCGSVSRACQNTGIKVAPCTCLENQQKTPQYSSGSLSSPCLLSRTQDPHRRTPLPRIVFYHRSDYLHPIPTSSHTHTLPRPLSRLDSGRLITVFGRDFLLSPLHLDLTIFFILHFLPQRAFAISSSSPG</sequence>
<protein>
    <submittedName>
        <fullName evidence="1">Uncharacterized protein</fullName>
    </submittedName>
</protein>
<dbReference type="Proteomes" id="UP000307440">
    <property type="component" value="Unassembled WGS sequence"/>
</dbReference>